<dbReference type="EMBL" id="CAJGYM010000001">
    <property type="protein sequence ID" value="CAD6184879.1"/>
    <property type="molecule type" value="Genomic_DNA"/>
</dbReference>
<dbReference type="SMART" id="SM00490">
    <property type="entry name" value="HELICc"/>
    <property type="match status" value="1"/>
</dbReference>
<dbReference type="CDD" id="cd02325">
    <property type="entry name" value="R3H"/>
    <property type="match status" value="1"/>
</dbReference>
<keyword evidence="2" id="KW-0378">Hydrolase</keyword>
<dbReference type="InterPro" id="IPR001650">
    <property type="entry name" value="Helicase_C-like"/>
</dbReference>
<evidence type="ECO:0000256" key="3">
    <source>
        <dbReference type="ARBA" id="ARBA00022840"/>
    </source>
</evidence>
<organism evidence="8 9">
    <name type="scientific">Caenorhabditis auriculariae</name>
    <dbReference type="NCBI Taxonomy" id="2777116"/>
    <lineage>
        <taxon>Eukaryota</taxon>
        <taxon>Metazoa</taxon>
        <taxon>Ecdysozoa</taxon>
        <taxon>Nematoda</taxon>
        <taxon>Chromadorea</taxon>
        <taxon>Rhabditida</taxon>
        <taxon>Rhabditina</taxon>
        <taxon>Rhabditomorpha</taxon>
        <taxon>Rhabditoidea</taxon>
        <taxon>Rhabditidae</taxon>
        <taxon>Peloderinae</taxon>
        <taxon>Caenorhabditis</taxon>
    </lineage>
</organism>
<dbReference type="Pfam" id="PF00270">
    <property type="entry name" value="DEAD"/>
    <property type="match status" value="1"/>
</dbReference>
<dbReference type="PROSITE" id="PS51192">
    <property type="entry name" value="HELICASE_ATP_BIND_1"/>
    <property type="match status" value="1"/>
</dbReference>
<dbReference type="InterPro" id="IPR002464">
    <property type="entry name" value="DNA/RNA_helicase_DEAH_CS"/>
</dbReference>
<dbReference type="SUPFAM" id="SSF52540">
    <property type="entry name" value="P-loop containing nucleoside triphosphate hydrolases"/>
    <property type="match status" value="1"/>
</dbReference>
<evidence type="ECO:0000259" key="6">
    <source>
        <dbReference type="PROSITE" id="PS51192"/>
    </source>
</evidence>
<evidence type="ECO:0000256" key="2">
    <source>
        <dbReference type="ARBA" id="ARBA00022801"/>
    </source>
</evidence>
<dbReference type="CDD" id="cd17917">
    <property type="entry name" value="DEXHc_RHA-like"/>
    <property type="match status" value="1"/>
</dbReference>
<dbReference type="PROSITE" id="PS51194">
    <property type="entry name" value="HELICASE_CTER"/>
    <property type="match status" value="1"/>
</dbReference>
<evidence type="ECO:0000259" key="5">
    <source>
        <dbReference type="PROSITE" id="PS51061"/>
    </source>
</evidence>
<dbReference type="SMART" id="SM00393">
    <property type="entry name" value="R3H"/>
    <property type="match status" value="1"/>
</dbReference>
<protein>
    <submittedName>
        <fullName evidence="8">Uncharacterized protein</fullName>
    </submittedName>
</protein>
<gene>
    <name evidence="8" type="ORF">CAUJ_LOCUS798</name>
</gene>
<dbReference type="PROSITE" id="PS00690">
    <property type="entry name" value="DEAH_ATP_HELICASE"/>
    <property type="match status" value="1"/>
</dbReference>
<evidence type="ECO:0000256" key="1">
    <source>
        <dbReference type="ARBA" id="ARBA00022741"/>
    </source>
</evidence>
<dbReference type="PANTHER" id="PTHR18934:SF213">
    <property type="entry name" value="3'-5' RNA HELICASE YTHDC2"/>
    <property type="match status" value="1"/>
</dbReference>
<dbReference type="GO" id="GO:0004386">
    <property type="term" value="F:helicase activity"/>
    <property type="evidence" value="ECO:0007669"/>
    <property type="project" value="TreeGrafter"/>
</dbReference>
<feature type="region of interest" description="Disordered" evidence="4">
    <location>
        <begin position="608"/>
        <end position="629"/>
    </location>
</feature>
<dbReference type="Gene3D" id="1.20.120.1080">
    <property type="match status" value="1"/>
</dbReference>
<dbReference type="GO" id="GO:0005524">
    <property type="term" value="F:ATP binding"/>
    <property type="evidence" value="ECO:0007669"/>
    <property type="project" value="UniProtKB-KW"/>
</dbReference>
<evidence type="ECO:0000313" key="9">
    <source>
        <dbReference type="Proteomes" id="UP000835052"/>
    </source>
</evidence>
<dbReference type="AlphaFoldDB" id="A0A8S1GNQ6"/>
<dbReference type="Pfam" id="PF21010">
    <property type="entry name" value="HA2_C"/>
    <property type="match status" value="1"/>
</dbReference>
<dbReference type="InterPro" id="IPR011545">
    <property type="entry name" value="DEAD/DEAH_box_helicase_dom"/>
</dbReference>
<evidence type="ECO:0000259" key="7">
    <source>
        <dbReference type="PROSITE" id="PS51194"/>
    </source>
</evidence>
<keyword evidence="9" id="KW-1185">Reference proteome</keyword>
<dbReference type="SMART" id="SM00487">
    <property type="entry name" value="DEXDc"/>
    <property type="match status" value="1"/>
</dbReference>
<dbReference type="Pfam" id="PF07717">
    <property type="entry name" value="OB_NTP_bind"/>
    <property type="match status" value="1"/>
</dbReference>
<dbReference type="Pfam" id="PF01424">
    <property type="entry name" value="R3H"/>
    <property type="match status" value="1"/>
</dbReference>
<evidence type="ECO:0000256" key="4">
    <source>
        <dbReference type="SAM" id="MobiDB-lite"/>
    </source>
</evidence>
<feature type="domain" description="Helicase C-terminal" evidence="7">
    <location>
        <begin position="711"/>
        <end position="884"/>
    </location>
</feature>
<accession>A0A8S1GNQ6</accession>
<keyword evidence="3" id="KW-0067">ATP-binding</keyword>
<dbReference type="GO" id="GO:0016787">
    <property type="term" value="F:hydrolase activity"/>
    <property type="evidence" value="ECO:0007669"/>
    <property type="project" value="UniProtKB-KW"/>
</dbReference>
<dbReference type="PROSITE" id="PS51061">
    <property type="entry name" value="R3H"/>
    <property type="match status" value="1"/>
</dbReference>
<dbReference type="InterPro" id="IPR014001">
    <property type="entry name" value="Helicase_ATP-bd"/>
</dbReference>
<sequence length="1237" mass="140743">MGRFKPLPPGGERNGFKNPTITRNALSDAEFEKEVKTKLEQFKKSDSKEMILPPMDRTCRKKCHEIACMMGLLTRSSGEEPDRKIMLTKRIYGRIIHKGSVVDNNPIELTPKAKSAIETLIEQHPISEDDVDAHLFQSSKAPKERKTTVEFRGSMLIPPAIPDNPLHSFRRKLPSFAFREEIIQSVRKNTVVIITGGTGCGKTTQVPQFLLEDALSNHEKIRIFCTQPRRLPAIAISERVAKERDENIGKTVGYHIRLEQKTSPQTILTYCTSGVLLRMLSHDPTAKGISHIILDEVHERETNTDYLLIALKHALRKRNDLKVILMSATLEGNLALFKNYFDAPVRVVQIESKWFDVQRFYADDVLAMVGYVPPKGMFDTVLTVAGSDFPVMDSWTGAPEKAEWTASSSGKTHWEPPHMHQAQTMPNLGRGYVQDVENFYPPQHPSMSSNDLNHVEQHQNYMNMAHKLASSQSSTHLSYTQPVQPFAQMSVSHDHYPMQQCSFYQNHMPVEGPYRQGQQQIFEKWTAGPYVMDDGFVVSEDYMNHMQTQMGFYEHPMQAVPVQNWQNDGQQTQYVDYGSSSYSNGHYLASYPSANGRANEPMFYVPSTSDSASNQMSYPAPQKNETQPRGLSGFGASDFGESMRKQQELADRYRYDLKTLLPKKPSHFEPSVVSMIKNNRRLIDSANLYYKYRAVGAETWAQGVDPDLTFSLISYLVCSPIKGAILVFLPGYEDIQAQRDLLYSYKPDGTNGYEMIEVYLLHSQMNSTDQQKVFDRRPSNIRKIILSTNISEASLTIDDVVFVIDTGKVKEKVYDHNMKFSQLKTTSIAKSNAEQRAGRAGRCSEGYCFRLYSRKEYDAMPTTQIAEMQRSAIHDVCLHAKMFAPDRIRVADFLKSAPEPPSEQSIEQSLEFLEKIGALYSEAKTNDFFNDLPAKEEPQLTDLGRLIAHMPLEPQLARLLVFGVALKCLTPIVGLVAILSNRDPFIIPGPNERESANRSRDSFARRDFSDHLMLIRLLDEYIRVPMREQQRFCRDNFLNFSSLRMIFGIRRQLLLELYRAKLIDISDPNAALKDFNYNLYSECWPVVQAAIVAGCYPNIGIVKNQNKLKKIQTLAESNATLHPSSIVKRQVLNKGKRIDEENEPSLEFLAFHELAMIDEGLTVRNVTVVPSATVTLFSGAIRLKHSIIHDFGLIIGEFEAEMPPPKDPEDRYYDNSEYYEIEPWYSVKADRENETQG</sequence>
<dbReference type="SUPFAM" id="SSF82708">
    <property type="entry name" value="R3H domain"/>
    <property type="match status" value="1"/>
</dbReference>
<feature type="domain" description="R3H" evidence="5">
    <location>
        <begin position="29"/>
        <end position="91"/>
    </location>
</feature>
<name>A0A8S1GNQ6_9PELO</name>
<dbReference type="Gene3D" id="3.30.1370.50">
    <property type="entry name" value="R3H-like domain"/>
    <property type="match status" value="1"/>
</dbReference>
<dbReference type="InterPro" id="IPR011709">
    <property type="entry name" value="DEAD-box_helicase_OB_fold"/>
</dbReference>
<proteinExistence type="predicted"/>
<dbReference type="InterPro" id="IPR001374">
    <property type="entry name" value="R3H_dom"/>
</dbReference>
<dbReference type="InterPro" id="IPR007502">
    <property type="entry name" value="Helicase-assoc_dom"/>
</dbReference>
<dbReference type="InterPro" id="IPR027417">
    <property type="entry name" value="P-loop_NTPase"/>
</dbReference>
<dbReference type="CDD" id="cd18791">
    <property type="entry name" value="SF2_C_RHA"/>
    <property type="match status" value="1"/>
</dbReference>
<dbReference type="Gene3D" id="3.40.50.300">
    <property type="entry name" value="P-loop containing nucleotide triphosphate hydrolases"/>
    <property type="match status" value="2"/>
</dbReference>
<comment type="caution">
    <text evidence="8">The sequence shown here is derived from an EMBL/GenBank/DDBJ whole genome shotgun (WGS) entry which is preliminary data.</text>
</comment>
<evidence type="ECO:0000313" key="8">
    <source>
        <dbReference type="EMBL" id="CAD6184879.1"/>
    </source>
</evidence>
<dbReference type="OrthoDB" id="5600252at2759"/>
<feature type="domain" description="Helicase ATP-binding" evidence="6">
    <location>
        <begin position="183"/>
        <end position="348"/>
    </location>
</feature>
<feature type="region of interest" description="Disordered" evidence="4">
    <location>
        <begin position="1"/>
        <end position="24"/>
    </location>
</feature>
<dbReference type="FunFam" id="3.40.50.300:FF:001760">
    <property type="entry name" value="ATP-dependent RNA helicase"/>
    <property type="match status" value="1"/>
</dbReference>
<dbReference type="Pfam" id="PF00271">
    <property type="entry name" value="Helicase_C"/>
    <property type="match status" value="1"/>
</dbReference>
<dbReference type="GO" id="GO:0003723">
    <property type="term" value="F:RNA binding"/>
    <property type="evidence" value="ECO:0007669"/>
    <property type="project" value="TreeGrafter"/>
</dbReference>
<keyword evidence="1" id="KW-0547">Nucleotide-binding</keyword>
<dbReference type="SMART" id="SM00847">
    <property type="entry name" value="HA2"/>
    <property type="match status" value="1"/>
</dbReference>
<reference evidence="8" key="1">
    <citation type="submission" date="2020-10" db="EMBL/GenBank/DDBJ databases">
        <authorList>
            <person name="Kikuchi T."/>
        </authorList>
    </citation>
    <scope>NUCLEOTIDE SEQUENCE</scope>
    <source>
        <strain evidence="8">NKZ352</strain>
    </source>
</reference>
<dbReference type="InterPro" id="IPR036867">
    <property type="entry name" value="R3H_dom_sf"/>
</dbReference>
<dbReference type="Proteomes" id="UP000835052">
    <property type="component" value="Unassembled WGS sequence"/>
</dbReference>
<dbReference type="PANTHER" id="PTHR18934">
    <property type="entry name" value="ATP-DEPENDENT RNA HELICASE"/>
    <property type="match status" value="1"/>
</dbReference>